<organism evidence="1 2">
    <name type="scientific">Macrosiphum euphorbiae</name>
    <name type="common">potato aphid</name>
    <dbReference type="NCBI Taxonomy" id="13131"/>
    <lineage>
        <taxon>Eukaryota</taxon>
        <taxon>Metazoa</taxon>
        <taxon>Ecdysozoa</taxon>
        <taxon>Arthropoda</taxon>
        <taxon>Hexapoda</taxon>
        <taxon>Insecta</taxon>
        <taxon>Pterygota</taxon>
        <taxon>Neoptera</taxon>
        <taxon>Paraneoptera</taxon>
        <taxon>Hemiptera</taxon>
        <taxon>Sternorrhyncha</taxon>
        <taxon>Aphidomorpha</taxon>
        <taxon>Aphidoidea</taxon>
        <taxon>Aphididae</taxon>
        <taxon>Macrosiphini</taxon>
        <taxon>Macrosiphum</taxon>
    </lineage>
</organism>
<dbReference type="Proteomes" id="UP001160148">
    <property type="component" value="Unassembled WGS sequence"/>
</dbReference>
<dbReference type="AlphaFoldDB" id="A0AAV0WL62"/>
<evidence type="ECO:0000313" key="1">
    <source>
        <dbReference type="EMBL" id="CAI6356566.1"/>
    </source>
</evidence>
<comment type="caution">
    <text evidence="1">The sequence shown here is derived from an EMBL/GenBank/DDBJ whole genome shotgun (WGS) entry which is preliminary data.</text>
</comment>
<name>A0AAV0WL62_9HEMI</name>
<accession>A0AAV0WL62</accession>
<reference evidence="1 2" key="1">
    <citation type="submission" date="2023-01" db="EMBL/GenBank/DDBJ databases">
        <authorList>
            <person name="Whitehead M."/>
        </authorList>
    </citation>
    <scope>NUCLEOTIDE SEQUENCE [LARGE SCALE GENOMIC DNA]</scope>
</reference>
<gene>
    <name evidence="1" type="ORF">MEUPH1_LOCUS12287</name>
</gene>
<keyword evidence="2" id="KW-1185">Reference proteome</keyword>
<dbReference type="EMBL" id="CARXXK010000002">
    <property type="protein sequence ID" value="CAI6356566.1"/>
    <property type="molecule type" value="Genomic_DNA"/>
</dbReference>
<sequence length="94" mass="10378">MGSIRLMLSSTYFENSGHAALRRFHRGIKGLSMVGIIRPMVTVVGKCWLLGKEFLISLFTVRGRPLESSDTKQRSGDVIVPHLPDLKVPPCLAS</sequence>
<protein>
    <submittedName>
        <fullName evidence="1">Uncharacterized protein</fullName>
    </submittedName>
</protein>
<evidence type="ECO:0000313" key="2">
    <source>
        <dbReference type="Proteomes" id="UP001160148"/>
    </source>
</evidence>
<proteinExistence type="predicted"/>